<dbReference type="STRING" id="270498.CHK_1608"/>
<dbReference type="OrthoDB" id="9810939at2"/>
<evidence type="ECO:0000256" key="7">
    <source>
        <dbReference type="HAMAP-Rule" id="MF_01337"/>
    </source>
</evidence>
<keyword evidence="4 7" id="KW-0689">Ribosomal protein</keyword>
<keyword evidence="3 7" id="KW-0694">RNA-binding</keyword>
<protein>
    <recommendedName>
        <fullName evidence="6 7">Large ribosomal subunit protein uL18</fullName>
    </recommendedName>
</protein>
<evidence type="ECO:0000256" key="8">
    <source>
        <dbReference type="SAM" id="MobiDB-lite"/>
    </source>
</evidence>
<accession>A0A0M2NEC9</accession>
<keyword evidence="5 7" id="KW-0687">Ribonucleoprotein</keyword>
<evidence type="ECO:0000256" key="4">
    <source>
        <dbReference type="ARBA" id="ARBA00022980"/>
    </source>
</evidence>
<dbReference type="Pfam" id="PF00861">
    <property type="entry name" value="Ribosomal_L18p"/>
    <property type="match status" value="1"/>
</dbReference>
<comment type="caution">
    <text evidence="9">The sequence shown here is derived from an EMBL/GenBank/DDBJ whole genome shotgun (WGS) entry which is preliminary data.</text>
</comment>
<reference evidence="9 10" key="1">
    <citation type="submission" date="2015-04" db="EMBL/GenBank/DDBJ databases">
        <title>Draft genome sequence of bacteremic isolate Catabacter hongkongensis type strain HKU16T.</title>
        <authorList>
            <person name="Lau S.K."/>
            <person name="Teng J.L."/>
            <person name="Huang Y."/>
            <person name="Curreem S.O."/>
            <person name="Tsui S.K."/>
            <person name="Woo P.C."/>
        </authorList>
    </citation>
    <scope>NUCLEOTIDE SEQUENCE [LARGE SCALE GENOMIC DNA]</scope>
    <source>
        <strain evidence="9 10">HKU16</strain>
    </source>
</reference>
<dbReference type="EMBL" id="LAYJ01000090">
    <property type="protein sequence ID" value="KKI50884.1"/>
    <property type="molecule type" value="Genomic_DNA"/>
</dbReference>
<comment type="similarity">
    <text evidence="1 7">Belongs to the universal ribosomal protein uL18 family.</text>
</comment>
<dbReference type="CDD" id="cd00432">
    <property type="entry name" value="Ribosomal_L18_L5e"/>
    <property type="match status" value="1"/>
</dbReference>
<dbReference type="GO" id="GO:0022625">
    <property type="term" value="C:cytosolic large ribosomal subunit"/>
    <property type="evidence" value="ECO:0007669"/>
    <property type="project" value="TreeGrafter"/>
</dbReference>
<evidence type="ECO:0000256" key="5">
    <source>
        <dbReference type="ARBA" id="ARBA00023274"/>
    </source>
</evidence>
<dbReference type="GO" id="GO:0003735">
    <property type="term" value="F:structural constituent of ribosome"/>
    <property type="evidence" value="ECO:0007669"/>
    <property type="project" value="InterPro"/>
</dbReference>
<gene>
    <name evidence="7" type="primary">rplR</name>
    <name evidence="9" type="ORF">CHK_1608</name>
</gene>
<evidence type="ECO:0000313" key="10">
    <source>
        <dbReference type="Proteomes" id="UP000034076"/>
    </source>
</evidence>
<feature type="region of interest" description="Disordered" evidence="8">
    <location>
        <begin position="1"/>
        <end position="24"/>
    </location>
</feature>
<proteinExistence type="inferred from homology"/>
<evidence type="ECO:0000256" key="6">
    <source>
        <dbReference type="ARBA" id="ARBA00035197"/>
    </source>
</evidence>
<keyword evidence="2 7" id="KW-0699">rRNA-binding</keyword>
<evidence type="ECO:0000256" key="3">
    <source>
        <dbReference type="ARBA" id="ARBA00022884"/>
    </source>
</evidence>
<feature type="compositionally biased region" description="Basic residues" evidence="8">
    <location>
        <begin position="10"/>
        <end position="20"/>
    </location>
</feature>
<dbReference type="GO" id="GO:0008097">
    <property type="term" value="F:5S rRNA binding"/>
    <property type="evidence" value="ECO:0007669"/>
    <property type="project" value="TreeGrafter"/>
</dbReference>
<evidence type="ECO:0000256" key="2">
    <source>
        <dbReference type="ARBA" id="ARBA00022730"/>
    </source>
</evidence>
<evidence type="ECO:0000313" key="9">
    <source>
        <dbReference type="EMBL" id="KKI50884.1"/>
    </source>
</evidence>
<dbReference type="FunFam" id="3.30.420.100:FF:000001">
    <property type="entry name" value="50S ribosomal protein L18"/>
    <property type="match status" value="1"/>
</dbReference>
<dbReference type="Proteomes" id="UP000034076">
    <property type="component" value="Unassembled WGS sequence"/>
</dbReference>
<dbReference type="Gene3D" id="3.30.420.100">
    <property type="match status" value="1"/>
</dbReference>
<dbReference type="HAMAP" id="MF_01337_B">
    <property type="entry name" value="Ribosomal_uL18_B"/>
    <property type="match status" value="1"/>
</dbReference>
<organism evidence="9 10">
    <name type="scientific">Christensenella hongkongensis</name>
    <dbReference type="NCBI Taxonomy" id="270498"/>
    <lineage>
        <taxon>Bacteria</taxon>
        <taxon>Bacillati</taxon>
        <taxon>Bacillota</taxon>
        <taxon>Clostridia</taxon>
        <taxon>Christensenellales</taxon>
        <taxon>Christensenellaceae</taxon>
        <taxon>Christensenella</taxon>
    </lineage>
</organism>
<dbReference type="AlphaFoldDB" id="A0A0M2NEC9"/>
<dbReference type="PANTHER" id="PTHR12899">
    <property type="entry name" value="39S RIBOSOMAL PROTEIN L18, MITOCHONDRIAL"/>
    <property type="match status" value="1"/>
</dbReference>
<sequence>MINKKDRNEIRKKRHQRIRNKISGTASRPRMNVYRSLNNIYVQFIDDVAGNTLCSASSMDSEIKEKCQQATKTDAAKMVGELAGRRASAAGISEVVFDRGGYLYTGRVAQVAQGARAAGLKF</sequence>
<evidence type="ECO:0000256" key="1">
    <source>
        <dbReference type="ARBA" id="ARBA00007116"/>
    </source>
</evidence>
<dbReference type="InterPro" id="IPR005484">
    <property type="entry name" value="Ribosomal_uL18_bac/plant/anim"/>
</dbReference>
<dbReference type="SUPFAM" id="SSF53137">
    <property type="entry name" value="Translational machinery components"/>
    <property type="match status" value="1"/>
</dbReference>
<dbReference type="InterPro" id="IPR057268">
    <property type="entry name" value="Ribosomal_L18"/>
</dbReference>
<dbReference type="GO" id="GO:0006412">
    <property type="term" value="P:translation"/>
    <property type="evidence" value="ECO:0007669"/>
    <property type="project" value="UniProtKB-UniRule"/>
</dbReference>
<dbReference type="PATRIC" id="fig|270498.16.peg.1125"/>
<dbReference type="NCBIfam" id="TIGR00060">
    <property type="entry name" value="L18_bact"/>
    <property type="match status" value="1"/>
</dbReference>
<dbReference type="InterPro" id="IPR004389">
    <property type="entry name" value="Ribosomal_uL18_bac-type"/>
</dbReference>
<name>A0A0M2NEC9_9FIRM</name>
<keyword evidence="10" id="KW-1185">Reference proteome</keyword>
<dbReference type="RefSeq" id="WP_046443484.1">
    <property type="nucleotide sequence ID" value="NZ_CAUERS010000052.1"/>
</dbReference>
<dbReference type="PANTHER" id="PTHR12899:SF3">
    <property type="entry name" value="LARGE RIBOSOMAL SUBUNIT PROTEIN UL18M"/>
    <property type="match status" value="1"/>
</dbReference>
<comment type="function">
    <text evidence="7">This is one of the proteins that bind and probably mediate the attachment of the 5S RNA into the large ribosomal subunit, where it forms part of the central protuberance.</text>
</comment>
<comment type="subunit">
    <text evidence="7">Part of the 50S ribosomal subunit; part of the 5S rRNA/L5/L18/L25 subcomplex. Contacts the 5S and 23S rRNAs.</text>
</comment>